<dbReference type="Proteomes" id="UP000886595">
    <property type="component" value="Unassembled WGS sequence"/>
</dbReference>
<reference evidence="1 2" key="1">
    <citation type="submission" date="2020-02" db="EMBL/GenBank/DDBJ databases">
        <authorList>
            <person name="Ma Q."/>
            <person name="Huang Y."/>
            <person name="Song X."/>
            <person name="Pei D."/>
        </authorList>
    </citation>
    <scope>NUCLEOTIDE SEQUENCE [LARGE SCALE GENOMIC DNA]</scope>
    <source>
        <strain evidence="1">Sxm20200214</strain>
        <tissue evidence="1">Leaf</tissue>
    </source>
</reference>
<sequence>MKRPMAVSPSVAPAVNPVARRIVAIAAGTRMGLNVMKSGVDTTNATAETASVRHAKAKKTAEVTEAITNLLASNNGIRKENILRKMLKLDN</sequence>
<evidence type="ECO:0000313" key="2">
    <source>
        <dbReference type="Proteomes" id="UP000886595"/>
    </source>
</evidence>
<comment type="caution">
    <text evidence="1">The sequence shown here is derived from an EMBL/GenBank/DDBJ whole genome shotgun (WGS) entry which is preliminary data.</text>
</comment>
<keyword evidence="2" id="KW-1185">Reference proteome</keyword>
<dbReference type="EMBL" id="JAAMPC010000003">
    <property type="protein sequence ID" value="KAG2320308.1"/>
    <property type="molecule type" value="Genomic_DNA"/>
</dbReference>
<protein>
    <submittedName>
        <fullName evidence="1">Uncharacterized protein</fullName>
    </submittedName>
</protein>
<organism evidence="1 2">
    <name type="scientific">Brassica carinata</name>
    <name type="common">Ethiopian mustard</name>
    <name type="synonym">Abyssinian cabbage</name>
    <dbReference type="NCBI Taxonomy" id="52824"/>
    <lineage>
        <taxon>Eukaryota</taxon>
        <taxon>Viridiplantae</taxon>
        <taxon>Streptophyta</taxon>
        <taxon>Embryophyta</taxon>
        <taxon>Tracheophyta</taxon>
        <taxon>Spermatophyta</taxon>
        <taxon>Magnoliopsida</taxon>
        <taxon>eudicotyledons</taxon>
        <taxon>Gunneridae</taxon>
        <taxon>Pentapetalae</taxon>
        <taxon>rosids</taxon>
        <taxon>malvids</taxon>
        <taxon>Brassicales</taxon>
        <taxon>Brassicaceae</taxon>
        <taxon>Brassiceae</taxon>
        <taxon>Brassica</taxon>
    </lineage>
</organism>
<proteinExistence type="predicted"/>
<evidence type="ECO:0000313" key="1">
    <source>
        <dbReference type="EMBL" id="KAG2320308.1"/>
    </source>
</evidence>
<gene>
    <name evidence="1" type="ORF">Bca52824_013521</name>
</gene>
<dbReference type="AlphaFoldDB" id="A0A8X7W0Y2"/>
<accession>A0A8X7W0Y2</accession>
<name>A0A8X7W0Y2_BRACI</name>